<keyword evidence="8" id="KW-1185">Reference proteome</keyword>
<feature type="transmembrane region" description="Helical" evidence="5">
    <location>
        <begin position="404"/>
        <end position="423"/>
    </location>
</feature>
<dbReference type="AlphaFoldDB" id="A0A6L6IXZ1"/>
<keyword evidence="3 5" id="KW-1133">Transmembrane helix</keyword>
<dbReference type="InterPro" id="IPR051533">
    <property type="entry name" value="WaaL-like"/>
</dbReference>
<evidence type="ECO:0000313" key="8">
    <source>
        <dbReference type="Proteomes" id="UP000478740"/>
    </source>
</evidence>
<comment type="subcellular location">
    <subcellularLocation>
        <location evidence="1">Membrane</location>
        <topology evidence="1">Multi-pass membrane protein</topology>
    </subcellularLocation>
</comment>
<feature type="transmembrane region" description="Helical" evidence="5">
    <location>
        <begin position="48"/>
        <end position="68"/>
    </location>
</feature>
<feature type="transmembrane region" description="Helical" evidence="5">
    <location>
        <begin position="104"/>
        <end position="122"/>
    </location>
</feature>
<protein>
    <recommendedName>
        <fullName evidence="6">O-antigen ligase-related domain-containing protein</fullName>
    </recommendedName>
</protein>
<feature type="transmembrane region" description="Helical" evidence="5">
    <location>
        <begin position="249"/>
        <end position="269"/>
    </location>
</feature>
<evidence type="ECO:0000256" key="2">
    <source>
        <dbReference type="ARBA" id="ARBA00022692"/>
    </source>
</evidence>
<comment type="caution">
    <text evidence="7">The sequence shown here is derived from an EMBL/GenBank/DDBJ whole genome shotgun (WGS) entry which is preliminary data.</text>
</comment>
<dbReference type="GO" id="GO:0016020">
    <property type="term" value="C:membrane"/>
    <property type="evidence" value="ECO:0007669"/>
    <property type="project" value="UniProtKB-SubCell"/>
</dbReference>
<dbReference type="Proteomes" id="UP000478740">
    <property type="component" value="Unassembled WGS sequence"/>
</dbReference>
<dbReference type="EMBL" id="WMII01000007">
    <property type="protein sequence ID" value="MTH64471.1"/>
    <property type="molecule type" value="Genomic_DNA"/>
</dbReference>
<dbReference type="PANTHER" id="PTHR37422:SF17">
    <property type="entry name" value="O-ANTIGEN LIGASE"/>
    <property type="match status" value="1"/>
</dbReference>
<evidence type="ECO:0000256" key="3">
    <source>
        <dbReference type="ARBA" id="ARBA00022989"/>
    </source>
</evidence>
<keyword evidence="4 5" id="KW-0472">Membrane</keyword>
<organism evidence="7 8">
    <name type="scientific">Paracoccus shanxieyensis</name>
    <dbReference type="NCBI Taxonomy" id="2675752"/>
    <lineage>
        <taxon>Bacteria</taxon>
        <taxon>Pseudomonadati</taxon>
        <taxon>Pseudomonadota</taxon>
        <taxon>Alphaproteobacteria</taxon>
        <taxon>Rhodobacterales</taxon>
        <taxon>Paracoccaceae</taxon>
        <taxon>Paracoccus</taxon>
    </lineage>
</organism>
<evidence type="ECO:0000259" key="6">
    <source>
        <dbReference type="Pfam" id="PF04932"/>
    </source>
</evidence>
<dbReference type="PANTHER" id="PTHR37422">
    <property type="entry name" value="TEICHURONIC ACID BIOSYNTHESIS PROTEIN TUAE"/>
    <property type="match status" value="1"/>
</dbReference>
<feature type="transmembrane region" description="Helical" evidence="5">
    <location>
        <begin position="335"/>
        <end position="362"/>
    </location>
</feature>
<proteinExistence type="predicted"/>
<evidence type="ECO:0000313" key="7">
    <source>
        <dbReference type="EMBL" id="MTH64471.1"/>
    </source>
</evidence>
<feature type="domain" description="O-antigen ligase-related" evidence="6">
    <location>
        <begin position="205"/>
        <end position="353"/>
    </location>
</feature>
<feature type="transmembrane region" description="Helical" evidence="5">
    <location>
        <begin position="368"/>
        <end position="392"/>
    </location>
</feature>
<feature type="transmembrane region" description="Helical" evidence="5">
    <location>
        <begin position="24"/>
        <end position="42"/>
    </location>
</feature>
<feature type="transmembrane region" description="Helical" evidence="5">
    <location>
        <begin position="129"/>
        <end position="153"/>
    </location>
</feature>
<dbReference type="Pfam" id="PF04932">
    <property type="entry name" value="Wzy_C"/>
    <property type="match status" value="1"/>
</dbReference>
<keyword evidence="2 5" id="KW-0812">Transmembrane</keyword>
<reference evidence="7 8" key="1">
    <citation type="submission" date="2019-11" db="EMBL/GenBank/DDBJ databases">
        <authorList>
            <person name="Dong K."/>
        </authorList>
    </citation>
    <scope>NUCLEOTIDE SEQUENCE [LARGE SCALE GENOMIC DNA]</scope>
    <source>
        <strain evidence="7 8">DK608</strain>
    </source>
</reference>
<feature type="transmembrane region" description="Helical" evidence="5">
    <location>
        <begin position="198"/>
        <end position="215"/>
    </location>
</feature>
<evidence type="ECO:0000256" key="5">
    <source>
        <dbReference type="SAM" id="Phobius"/>
    </source>
</evidence>
<evidence type="ECO:0000256" key="1">
    <source>
        <dbReference type="ARBA" id="ARBA00004141"/>
    </source>
</evidence>
<feature type="transmembrane region" description="Helical" evidence="5">
    <location>
        <begin position="80"/>
        <end position="98"/>
    </location>
</feature>
<accession>A0A6L6IXZ1</accession>
<feature type="transmembrane region" description="Helical" evidence="5">
    <location>
        <begin position="291"/>
        <end position="314"/>
    </location>
</feature>
<name>A0A6L6IXZ1_9RHOB</name>
<evidence type="ECO:0000256" key="4">
    <source>
        <dbReference type="ARBA" id="ARBA00023136"/>
    </source>
</evidence>
<dbReference type="InterPro" id="IPR007016">
    <property type="entry name" value="O-antigen_ligase-rel_domated"/>
</dbReference>
<sequence length="439" mass="47880">MVDLTQGPDRPMGWGGRIGDGQRAFWLAYDVGLLSLTVIAMADMPQRWGVGGLVWLLVYLLFILRVTMIWPDYFRLLSRNWTLLLFATVCLISVVWSGSRATTMAAGTQMMMSTLIAVYVGWRFSPKQLIIGIFLIVSAGSALSLVNMVVGFVQPVYSAVGGLLGIYTNKNTLGHYSQMAALMSLTVLLMRPGEVPRLLRLYAPFAFAICAFAMVMSKSMTAVLLLPCYTGLFLLINRRRLPVSLRYGTIGLLIVLIGAGPFVLALMGIDPLTEIFRATGKDPTLTGRTDLWGIGLGVAAQSPLTGFGFGAFWAMDRFAPEQFAVVQAGSPAPSFHNFMIDILVGTGAIGLACNLTLLGTVLWRTLRFYLATGWALASGCLVLTLLPLNVGLVETYLFRQHEFMLMWLIMIGVSVKCHAPPFVNPSSRNLAGDLSQVND</sequence>
<dbReference type="RefSeq" id="WP_155044328.1">
    <property type="nucleotide sequence ID" value="NZ_WMIH01000007.1"/>
</dbReference>
<gene>
    <name evidence="7" type="ORF">GL284_09315</name>
</gene>